<proteinExistence type="predicted"/>
<gene>
    <name evidence="1" type="ORF">S12H4_29867</name>
</gene>
<accession>X1UL28</accession>
<feature type="non-terminal residue" evidence="1">
    <location>
        <position position="1"/>
    </location>
</feature>
<sequence>VRKKTICKDLDLKLVTVNRACRILRKNKDIGMYYRIYWGAK</sequence>
<dbReference type="AlphaFoldDB" id="X1UL28"/>
<protein>
    <submittedName>
        <fullName evidence="1">Uncharacterized protein</fullName>
    </submittedName>
</protein>
<reference evidence="1" key="1">
    <citation type="journal article" date="2014" name="Front. Microbiol.">
        <title>High frequency of phylogenetically diverse reductive dehalogenase-homologous genes in deep subseafloor sedimentary metagenomes.</title>
        <authorList>
            <person name="Kawai M."/>
            <person name="Futagami T."/>
            <person name="Toyoda A."/>
            <person name="Takaki Y."/>
            <person name="Nishi S."/>
            <person name="Hori S."/>
            <person name="Arai W."/>
            <person name="Tsubouchi T."/>
            <person name="Morono Y."/>
            <person name="Uchiyama I."/>
            <person name="Ito T."/>
            <person name="Fujiyama A."/>
            <person name="Inagaki F."/>
            <person name="Takami H."/>
        </authorList>
    </citation>
    <scope>NUCLEOTIDE SEQUENCE</scope>
    <source>
        <strain evidence="1">Expedition CK06-06</strain>
    </source>
</reference>
<dbReference type="EMBL" id="BARW01017263">
    <property type="protein sequence ID" value="GAJ00586.1"/>
    <property type="molecule type" value="Genomic_DNA"/>
</dbReference>
<evidence type="ECO:0000313" key="1">
    <source>
        <dbReference type="EMBL" id="GAJ00586.1"/>
    </source>
</evidence>
<organism evidence="1">
    <name type="scientific">marine sediment metagenome</name>
    <dbReference type="NCBI Taxonomy" id="412755"/>
    <lineage>
        <taxon>unclassified sequences</taxon>
        <taxon>metagenomes</taxon>
        <taxon>ecological metagenomes</taxon>
    </lineage>
</organism>
<name>X1UL28_9ZZZZ</name>
<comment type="caution">
    <text evidence="1">The sequence shown here is derived from an EMBL/GenBank/DDBJ whole genome shotgun (WGS) entry which is preliminary data.</text>
</comment>